<feature type="region of interest" description="Disordered" evidence="1">
    <location>
        <begin position="1"/>
        <end position="29"/>
    </location>
</feature>
<feature type="compositionally biased region" description="Low complexity" evidence="1">
    <location>
        <begin position="213"/>
        <end position="228"/>
    </location>
</feature>
<feature type="region of interest" description="Disordered" evidence="1">
    <location>
        <begin position="462"/>
        <end position="484"/>
    </location>
</feature>
<dbReference type="Proteomes" id="UP001190700">
    <property type="component" value="Unassembled WGS sequence"/>
</dbReference>
<feature type="compositionally biased region" description="Low complexity" evidence="1">
    <location>
        <begin position="258"/>
        <end position="275"/>
    </location>
</feature>
<evidence type="ECO:0000313" key="2">
    <source>
        <dbReference type="EMBL" id="KAK3245420.1"/>
    </source>
</evidence>
<gene>
    <name evidence="2" type="ORF">CYMTET_45008</name>
</gene>
<organism evidence="2 3">
    <name type="scientific">Cymbomonas tetramitiformis</name>
    <dbReference type="NCBI Taxonomy" id="36881"/>
    <lineage>
        <taxon>Eukaryota</taxon>
        <taxon>Viridiplantae</taxon>
        <taxon>Chlorophyta</taxon>
        <taxon>Pyramimonadophyceae</taxon>
        <taxon>Pyramimonadales</taxon>
        <taxon>Pyramimonadaceae</taxon>
        <taxon>Cymbomonas</taxon>
    </lineage>
</organism>
<feature type="compositionally biased region" description="Polar residues" evidence="1">
    <location>
        <begin position="465"/>
        <end position="479"/>
    </location>
</feature>
<comment type="caution">
    <text evidence="2">The sequence shown here is derived from an EMBL/GenBank/DDBJ whole genome shotgun (WGS) entry which is preliminary data.</text>
</comment>
<evidence type="ECO:0000313" key="3">
    <source>
        <dbReference type="Proteomes" id="UP001190700"/>
    </source>
</evidence>
<evidence type="ECO:0000256" key="1">
    <source>
        <dbReference type="SAM" id="MobiDB-lite"/>
    </source>
</evidence>
<feature type="region of interest" description="Disordered" evidence="1">
    <location>
        <begin position="213"/>
        <end position="233"/>
    </location>
</feature>
<dbReference type="EMBL" id="LGRX02030660">
    <property type="protein sequence ID" value="KAK3245420.1"/>
    <property type="molecule type" value="Genomic_DNA"/>
</dbReference>
<proteinExistence type="predicted"/>
<protein>
    <submittedName>
        <fullName evidence="2">Uncharacterized protein</fullName>
    </submittedName>
</protein>
<keyword evidence="3" id="KW-1185">Reference proteome</keyword>
<dbReference type="AlphaFoldDB" id="A0AAE0C0S5"/>
<accession>A0AAE0C0S5</accession>
<reference evidence="2 3" key="1">
    <citation type="journal article" date="2015" name="Genome Biol. Evol.">
        <title>Comparative Genomics of a Bacterivorous Green Alga Reveals Evolutionary Causalities and Consequences of Phago-Mixotrophic Mode of Nutrition.</title>
        <authorList>
            <person name="Burns J.A."/>
            <person name="Paasch A."/>
            <person name="Narechania A."/>
            <person name="Kim E."/>
        </authorList>
    </citation>
    <scope>NUCLEOTIDE SEQUENCE [LARGE SCALE GENOMIC DNA]</scope>
    <source>
        <strain evidence="2 3">PLY_AMNH</strain>
    </source>
</reference>
<feature type="region of interest" description="Disordered" evidence="1">
    <location>
        <begin position="50"/>
        <end position="80"/>
    </location>
</feature>
<feature type="region of interest" description="Disordered" evidence="1">
    <location>
        <begin position="249"/>
        <end position="281"/>
    </location>
</feature>
<sequence>MLFLTSSERGGKSAGLQDSPSPNRALSREEKLAKLKARCPSFVKGLLGSFFGSSPSRGATSTPPIPEEDPGGAAARKAAEKIASSRFKERVYKLEEPAPEMATGLAGGQRLPGTVIPARFRQSAWSVARNPSTGKLGHKKVVSELVKDVLGPWMSSYSQDNNPMTASPDAEPADGIESALITKQVLPSKEARSRWRTATNALKMASLLKRATASSSSGAEQAESAEASTISPARRRPTAFLSKILALRSQSPSDGEDAPLASADDPSPSSDNSNLVAENSDWLSTQKEAKWAVRSSQYVMAADRKRPSVADVEAAIPLILRGTRHPSTVMLDQGTARTEPYALVDDPIDSREAMGGADFGAEEWLAPIGGYESGWDEQAWGEDEQAWGEDEQAWGEDEQAWGDLESDRADVGYGRPPDAEASADMLVRQEQFRLLNKMRHKSITCTRSPHWDGRSLHSARELMSPSLSSGKESRASSAQFHARGSRTARSDVPYYSWKRCSSARAATSHHGGDAWETELHRGSDVGIAVLHGDAIGILGDPCGYDAGFPDVSHADDYSISVKKCLI</sequence>
<name>A0AAE0C0S5_9CHLO</name>